<organism evidence="1">
    <name type="scientific">marine sediment metagenome</name>
    <dbReference type="NCBI Taxonomy" id="412755"/>
    <lineage>
        <taxon>unclassified sequences</taxon>
        <taxon>metagenomes</taxon>
        <taxon>ecological metagenomes</taxon>
    </lineage>
</organism>
<comment type="caution">
    <text evidence="1">The sequence shown here is derived from an EMBL/GenBank/DDBJ whole genome shotgun (WGS) entry which is preliminary data.</text>
</comment>
<dbReference type="AlphaFoldDB" id="X1EWH1"/>
<name>X1EWH1_9ZZZZ</name>
<proteinExistence type="predicted"/>
<accession>X1EWH1</accession>
<feature type="non-terminal residue" evidence="1">
    <location>
        <position position="1"/>
    </location>
</feature>
<evidence type="ECO:0000313" key="1">
    <source>
        <dbReference type="EMBL" id="GAH24665.1"/>
    </source>
</evidence>
<sequence length="290" mass="35306">FKNYENLLKARLKQDSEYLIDYLDALEFIFGKETAISDFIITNWNWFEELLRDYLIDNKFSYHTINNWFFEERFPTYSKKILKLVKQLILEKLTQLKDPLEIGELLNPSYEGIEDIKPQIINLFNNSITNYLKVKDISYFTQFFNKSKDRYRVREYFEKEWDFEKFLSNKFFLRILKNTSVNQIVEFIDAIEKYKMWKEIFLNQFKDLMEKKMDSEDLRLIVYPKEVRSYISKIMICLSDFKLLKLIEFINKDVSQDYTQLNSIIIILKSNLANYKECLDFEEYSSEFIP</sequence>
<protein>
    <submittedName>
        <fullName evidence="1">Uncharacterized protein</fullName>
    </submittedName>
</protein>
<reference evidence="1" key="1">
    <citation type="journal article" date="2014" name="Front. Microbiol.">
        <title>High frequency of phylogenetically diverse reductive dehalogenase-homologous genes in deep subseafloor sedimentary metagenomes.</title>
        <authorList>
            <person name="Kawai M."/>
            <person name="Futagami T."/>
            <person name="Toyoda A."/>
            <person name="Takaki Y."/>
            <person name="Nishi S."/>
            <person name="Hori S."/>
            <person name="Arai W."/>
            <person name="Tsubouchi T."/>
            <person name="Morono Y."/>
            <person name="Uchiyama I."/>
            <person name="Ito T."/>
            <person name="Fujiyama A."/>
            <person name="Inagaki F."/>
            <person name="Takami H."/>
        </authorList>
    </citation>
    <scope>NUCLEOTIDE SEQUENCE</scope>
    <source>
        <strain evidence="1">Expedition CK06-06</strain>
    </source>
</reference>
<dbReference type="EMBL" id="BARU01003532">
    <property type="protein sequence ID" value="GAH24665.1"/>
    <property type="molecule type" value="Genomic_DNA"/>
</dbReference>
<gene>
    <name evidence="1" type="ORF">S03H2_07597</name>
</gene>
<feature type="non-terminal residue" evidence="1">
    <location>
        <position position="290"/>
    </location>
</feature>